<feature type="region of interest" description="Disordered" evidence="1">
    <location>
        <begin position="76"/>
        <end position="164"/>
    </location>
</feature>
<reference evidence="2" key="1">
    <citation type="submission" date="2023-10" db="EMBL/GenBank/DDBJ databases">
        <title>Genome assemblies of two species of porcelain crab, Petrolisthes cinctipes and Petrolisthes manimaculis (Anomura: Porcellanidae).</title>
        <authorList>
            <person name="Angst P."/>
        </authorList>
    </citation>
    <scope>NUCLEOTIDE SEQUENCE</scope>
    <source>
        <strain evidence="2">PB745_01</strain>
        <tissue evidence="2">Gill</tissue>
    </source>
</reference>
<feature type="compositionally biased region" description="Gly residues" evidence="1">
    <location>
        <begin position="1"/>
        <end position="12"/>
    </location>
</feature>
<feature type="compositionally biased region" description="Low complexity" evidence="1">
    <location>
        <begin position="119"/>
        <end position="132"/>
    </location>
</feature>
<feature type="compositionally biased region" description="Low complexity" evidence="1">
    <location>
        <begin position="101"/>
        <end position="112"/>
    </location>
</feature>
<accession>A0AAE1FLI7</accession>
<dbReference type="AlphaFoldDB" id="A0AAE1FLI7"/>
<feature type="compositionally biased region" description="Low complexity" evidence="1">
    <location>
        <begin position="80"/>
        <end position="93"/>
    </location>
</feature>
<keyword evidence="3" id="KW-1185">Reference proteome</keyword>
<dbReference type="EMBL" id="JAWQEG010001930">
    <property type="protein sequence ID" value="KAK3875690.1"/>
    <property type="molecule type" value="Genomic_DNA"/>
</dbReference>
<evidence type="ECO:0000313" key="2">
    <source>
        <dbReference type="EMBL" id="KAK3875690.1"/>
    </source>
</evidence>
<feature type="compositionally biased region" description="Pro residues" evidence="1">
    <location>
        <begin position="142"/>
        <end position="156"/>
    </location>
</feature>
<evidence type="ECO:0000256" key="1">
    <source>
        <dbReference type="SAM" id="MobiDB-lite"/>
    </source>
</evidence>
<evidence type="ECO:0000313" key="3">
    <source>
        <dbReference type="Proteomes" id="UP001286313"/>
    </source>
</evidence>
<comment type="caution">
    <text evidence="2">The sequence shown here is derived from an EMBL/GenBank/DDBJ whole genome shotgun (WGS) entry which is preliminary data.</text>
</comment>
<organism evidence="2 3">
    <name type="scientific">Petrolisthes cinctipes</name>
    <name type="common">Flat porcelain crab</name>
    <dbReference type="NCBI Taxonomy" id="88211"/>
    <lineage>
        <taxon>Eukaryota</taxon>
        <taxon>Metazoa</taxon>
        <taxon>Ecdysozoa</taxon>
        <taxon>Arthropoda</taxon>
        <taxon>Crustacea</taxon>
        <taxon>Multicrustacea</taxon>
        <taxon>Malacostraca</taxon>
        <taxon>Eumalacostraca</taxon>
        <taxon>Eucarida</taxon>
        <taxon>Decapoda</taxon>
        <taxon>Pleocyemata</taxon>
        <taxon>Anomura</taxon>
        <taxon>Galatheoidea</taxon>
        <taxon>Porcellanidae</taxon>
        <taxon>Petrolisthes</taxon>
    </lineage>
</organism>
<gene>
    <name evidence="2" type="ORF">Pcinc_019457</name>
</gene>
<sequence>MVLDGGGQTGRQGGKEAKVITPHPPSTPSSQLPPPSTPSSVTTSLLPALPSHSYHLSQHSLLSVTTSQHSLLSVTTSQHSLLTVSPSPSTPYSQLPPPSTPSSLIQSPLRSPSIPPHSSPNTTPSIPPSTSSMGTANIPHLRYPPPYQHNNPPSPANQPTLYGG</sequence>
<protein>
    <submittedName>
        <fullName evidence="2">Uncharacterized protein</fullName>
    </submittedName>
</protein>
<proteinExistence type="predicted"/>
<feature type="region of interest" description="Disordered" evidence="1">
    <location>
        <begin position="1"/>
        <end position="46"/>
    </location>
</feature>
<dbReference type="Proteomes" id="UP001286313">
    <property type="component" value="Unassembled WGS sequence"/>
</dbReference>
<name>A0AAE1FLI7_PETCI</name>
<feature type="compositionally biased region" description="Pro residues" evidence="1">
    <location>
        <begin position="22"/>
        <end position="37"/>
    </location>
</feature>